<comment type="subcellular location">
    <subcellularLocation>
        <location evidence="1">Membrane</location>
        <topology evidence="1">Multi-pass membrane protein</topology>
    </subcellularLocation>
</comment>
<evidence type="ECO:0000256" key="1">
    <source>
        <dbReference type="ARBA" id="ARBA00004141"/>
    </source>
</evidence>
<feature type="transmembrane region" description="Helical" evidence="7">
    <location>
        <begin position="59"/>
        <end position="79"/>
    </location>
</feature>
<feature type="domain" description="Bacterial sugar transferase" evidence="8">
    <location>
        <begin position="287"/>
        <end position="474"/>
    </location>
</feature>
<keyword evidence="3 9" id="KW-0808">Transferase</keyword>
<dbReference type="AlphaFoldDB" id="A0A7G9REC8"/>
<dbReference type="KEGG" id="nmes:H9L09_06105"/>
<reference evidence="9 10" key="1">
    <citation type="submission" date="2020-08" db="EMBL/GenBank/DDBJ databases">
        <title>Genome sequence of Nocardioides mesophilus KACC 16243T.</title>
        <authorList>
            <person name="Hyun D.-W."/>
            <person name="Bae J.-W."/>
        </authorList>
    </citation>
    <scope>NUCLEOTIDE SEQUENCE [LARGE SCALE GENOMIC DNA]</scope>
    <source>
        <strain evidence="9 10">KACC 16243</strain>
    </source>
</reference>
<organism evidence="9 10">
    <name type="scientific">Nocardioides mesophilus</name>
    <dbReference type="NCBI Taxonomy" id="433659"/>
    <lineage>
        <taxon>Bacteria</taxon>
        <taxon>Bacillati</taxon>
        <taxon>Actinomycetota</taxon>
        <taxon>Actinomycetes</taxon>
        <taxon>Propionibacteriales</taxon>
        <taxon>Nocardioidaceae</taxon>
        <taxon>Nocardioides</taxon>
    </lineage>
</organism>
<proteinExistence type="inferred from homology"/>
<evidence type="ECO:0000313" key="10">
    <source>
        <dbReference type="Proteomes" id="UP000515947"/>
    </source>
</evidence>
<gene>
    <name evidence="9" type="ORF">H9L09_06105</name>
</gene>
<dbReference type="PANTHER" id="PTHR30576:SF10">
    <property type="entry name" value="SLL5057 PROTEIN"/>
    <property type="match status" value="1"/>
</dbReference>
<dbReference type="EMBL" id="CP060713">
    <property type="protein sequence ID" value="QNN53953.1"/>
    <property type="molecule type" value="Genomic_DNA"/>
</dbReference>
<evidence type="ECO:0000256" key="4">
    <source>
        <dbReference type="ARBA" id="ARBA00022692"/>
    </source>
</evidence>
<dbReference type="GO" id="GO:0016780">
    <property type="term" value="F:phosphotransferase activity, for other substituted phosphate groups"/>
    <property type="evidence" value="ECO:0007669"/>
    <property type="project" value="TreeGrafter"/>
</dbReference>
<evidence type="ECO:0000259" key="8">
    <source>
        <dbReference type="Pfam" id="PF02397"/>
    </source>
</evidence>
<comment type="similarity">
    <text evidence="2">Belongs to the bacterial sugar transferase family.</text>
</comment>
<evidence type="ECO:0000256" key="6">
    <source>
        <dbReference type="ARBA" id="ARBA00023136"/>
    </source>
</evidence>
<name>A0A7G9REC8_9ACTN</name>
<feature type="transmembrane region" description="Helical" evidence="7">
    <location>
        <begin position="91"/>
        <end position="112"/>
    </location>
</feature>
<evidence type="ECO:0000256" key="7">
    <source>
        <dbReference type="SAM" id="Phobius"/>
    </source>
</evidence>
<dbReference type="PANTHER" id="PTHR30576">
    <property type="entry name" value="COLANIC BIOSYNTHESIS UDP-GLUCOSE LIPID CARRIER TRANSFERASE"/>
    <property type="match status" value="1"/>
</dbReference>
<dbReference type="Proteomes" id="UP000515947">
    <property type="component" value="Chromosome"/>
</dbReference>
<keyword evidence="6 7" id="KW-0472">Membrane</keyword>
<feature type="transmembrane region" description="Helical" evidence="7">
    <location>
        <begin position="292"/>
        <end position="313"/>
    </location>
</feature>
<dbReference type="InterPro" id="IPR003362">
    <property type="entry name" value="Bact_transf"/>
</dbReference>
<evidence type="ECO:0000256" key="5">
    <source>
        <dbReference type="ARBA" id="ARBA00022989"/>
    </source>
</evidence>
<sequence length="480" mass="52333">MAVLELRGSIRAGVGLETYAAGARAADLCLMVLATAVAWSRWSSDPTARQMSGWVTGYLPWALPLVLAWFAVLQAADAYDTERVGDAAHELRAVVAGTGVVAAGAAILSFLTRSYASRATYAITFGLGIVLLLVSHLVVRRLLRSAHSRGLYMRPVVAVGARAPITTLVAELERSTSAGLQVVAACVPEEEAWDPIGNVRWVLPTSALHEVVADTGAQHVFLLSGAGESPRHIRRIAWSLEGTEAKLAVVPHLTDIARGRIRPRPVAGLPLIELDQPELSGLQAMLKRSLDLVLAALGLLLLSPLLVTVALLVRREDGGPALFRQVRVGREGRTFECLKFRSMVVDADRHLEALRSANEGHGVLFKLREDPRITRIGRVLRTYSLDEFPQLLNVLRGDMSLVGPRPPLPAEVSQYHPDMNRRLKVRPGMTGLWQVSGRSDLTAEESERLDLYYVDNWSISQDAVILWKTVRVVLTGSGAY</sequence>
<dbReference type="NCBIfam" id="TIGR03025">
    <property type="entry name" value="EPS_sugtrans"/>
    <property type="match status" value="1"/>
</dbReference>
<dbReference type="GO" id="GO:0016020">
    <property type="term" value="C:membrane"/>
    <property type="evidence" value="ECO:0007669"/>
    <property type="project" value="UniProtKB-SubCell"/>
</dbReference>
<evidence type="ECO:0000313" key="9">
    <source>
        <dbReference type="EMBL" id="QNN53953.1"/>
    </source>
</evidence>
<accession>A0A7G9REC8</accession>
<dbReference type="RefSeq" id="WP_187579797.1">
    <property type="nucleotide sequence ID" value="NZ_CP060713.1"/>
</dbReference>
<keyword evidence="10" id="KW-1185">Reference proteome</keyword>
<feature type="transmembrane region" description="Helical" evidence="7">
    <location>
        <begin position="21"/>
        <end position="39"/>
    </location>
</feature>
<dbReference type="InterPro" id="IPR017475">
    <property type="entry name" value="EPS_sugar_tfrase"/>
</dbReference>
<dbReference type="Pfam" id="PF02397">
    <property type="entry name" value="Bac_transf"/>
    <property type="match status" value="1"/>
</dbReference>
<evidence type="ECO:0000256" key="2">
    <source>
        <dbReference type="ARBA" id="ARBA00006464"/>
    </source>
</evidence>
<keyword evidence="4 7" id="KW-0812">Transmembrane</keyword>
<feature type="transmembrane region" description="Helical" evidence="7">
    <location>
        <begin position="118"/>
        <end position="139"/>
    </location>
</feature>
<dbReference type="Gene3D" id="3.40.50.720">
    <property type="entry name" value="NAD(P)-binding Rossmann-like Domain"/>
    <property type="match status" value="1"/>
</dbReference>
<dbReference type="Pfam" id="PF13727">
    <property type="entry name" value="CoA_binding_3"/>
    <property type="match status" value="1"/>
</dbReference>
<evidence type="ECO:0000256" key="3">
    <source>
        <dbReference type="ARBA" id="ARBA00022679"/>
    </source>
</evidence>
<protein>
    <submittedName>
        <fullName evidence="9">Sugar transferase</fullName>
    </submittedName>
</protein>
<keyword evidence="5 7" id="KW-1133">Transmembrane helix</keyword>